<dbReference type="EMBL" id="AWUE01018102">
    <property type="protein sequence ID" value="OMO82613.1"/>
    <property type="molecule type" value="Genomic_DNA"/>
</dbReference>
<sequence length="153" mass="16636">MPPKSTATKGKAKVVESPRLGEDGETNYYEAPEEQGDEEDEEDSEGSESAQEMPPLAPGLSQAQNSQPSTVHSSGRKKQKSRRSFGEQVGEAPEIKSTVTNIHAMLEDSSLNEVDKSKAGGLILQDPNKVSYFISLPDEFKRACIDILIARSL</sequence>
<feature type="region of interest" description="Disordered" evidence="1">
    <location>
        <begin position="1"/>
        <end position="98"/>
    </location>
</feature>
<evidence type="ECO:0000313" key="3">
    <source>
        <dbReference type="Proteomes" id="UP000187203"/>
    </source>
</evidence>
<feature type="compositionally biased region" description="Acidic residues" evidence="1">
    <location>
        <begin position="31"/>
        <end position="46"/>
    </location>
</feature>
<evidence type="ECO:0000313" key="2">
    <source>
        <dbReference type="EMBL" id="OMO82613.1"/>
    </source>
</evidence>
<reference evidence="3" key="1">
    <citation type="submission" date="2013-09" db="EMBL/GenBank/DDBJ databases">
        <title>Corchorus olitorius genome sequencing.</title>
        <authorList>
            <person name="Alam M."/>
            <person name="Haque M.S."/>
            <person name="Islam M.S."/>
            <person name="Emdad E.M."/>
            <person name="Islam M.M."/>
            <person name="Ahmed B."/>
            <person name="Halim A."/>
            <person name="Hossen Q.M.M."/>
            <person name="Hossain M.Z."/>
            <person name="Ahmed R."/>
            <person name="Khan M.M."/>
            <person name="Islam R."/>
            <person name="Rashid M.M."/>
            <person name="Khan S.A."/>
            <person name="Rahman M.S."/>
            <person name="Alam M."/>
            <person name="Yahiya A.S."/>
            <person name="Khan M.S."/>
            <person name="Azam M.S."/>
            <person name="Haque T."/>
            <person name="Lashkar M.Z.H."/>
            <person name="Akhand A.I."/>
            <person name="Morshed G."/>
            <person name="Roy S."/>
            <person name="Uddin K.S."/>
            <person name="Rabeya T."/>
            <person name="Hossain A.S."/>
            <person name="Chowdhury A."/>
            <person name="Snigdha A.R."/>
            <person name="Mortoza M.S."/>
            <person name="Matin S.A."/>
            <person name="Hoque S.M.E."/>
            <person name="Islam M.K."/>
            <person name="Roy D.K."/>
            <person name="Haider R."/>
            <person name="Moosa M.M."/>
            <person name="Elias S.M."/>
            <person name="Hasan A.M."/>
            <person name="Jahan S."/>
            <person name="Shafiuddin M."/>
            <person name="Mahmood N."/>
            <person name="Shommy N.S."/>
        </authorList>
    </citation>
    <scope>NUCLEOTIDE SEQUENCE [LARGE SCALE GENOMIC DNA]</scope>
    <source>
        <strain evidence="3">cv. O-4</strain>
    </source>
</reference>
<feature type="compositionally biased region" description="Basic and acidic residues" evidence="1">
    <location>
        <begin position="13"/>
        <end position="22"/>
    </location>
</feature>
<protein>
    <submittedName>
        <fullName evidence="2">Uncharacterized protein</fullName>
    </submittedName>
</protein>
<gene>
    <name evidence="2" type="ORF">COLO4_22908</name>
</gene>
<comment type="caution">
    <text evidence="2">The sequence shown here is derived from an EMBL/GenBank/DDBJ whole genome shotgun (WGS) entry which is preliminary data.</text>
</comment>
<name>A0A1R3IJ80_9ROSI</name>
<evidence type="ECO:0000256" key="1">
    <source>
        <dbReference type="SAM" id="MobiDB-lite"/>
    </source>
</evidence>
<dbReference type="AlphaFoldDB" id="A0A1R3IJ80"/>
<accession>A0A1R3IJ80</accession>
<dbReference type="Proteomes" id="UP000187203">
    <property type="component" value="Unassembled WGS sequence"/>
</dbReference>
<proteinExistence type="predicted"/>
<organism evidence="2 3">
    <name type="scientific">Corchorus olitorius</name>
    <dbReference type="NCBI Taxonomy" id="93759"/>
    <lineage>
        <taxon>Eukaryota</taxon>
        <taxon>Viridiplantae</taxon>
        <taxon>Streptophyta</taxon>
        <taxon>Embryophyta</taxon>
        <taxon>Tracheophyta</taxon>
        <taxon>Spermatophyta</taxon>
        <taxon>Magnoliopsida</taxon>
        <taxon>eudicotyledons</taxon>
        <taxon>Gunneridae</taxon>
        <taxon>Pentapetalae</taxon>
        <taxon>rosids</taxon>
        <taxon>malvids</taxon>
        <taxon>Malvales</taxon>
        <taxon>Malvaceae</taxon>
        <taxon>Grewioideae</taxon>
        <taxon>Apeibeae</taxon>
        <taxon>Corchorus</taxon>
    </lineage>
</organism>
<feature type="compositionally biased region" description="Polar residues" evidence="1">
    <location>
        <begin position="61"/>
        <end position="72"/>
    </location>
</feature>
<feature type="compositionally biased region" description="Basic residues" evidence="1">
    <location>
        <begin position="74"/>
        <end position="83"/>
    </location>
</feature>
<keyword evidence="3" id="KW-1185">Reference proteome</keyword>